<reference evidence="2" key="1">
    <citation type="submission" date="2023-06" db="EMBL/GenBank/DDBJ databases">
        <title>Survivors Of The Sea: Transcriptome response of Skeletonema marinoi to long-term dormancy.</title>
        <authorList>
            <person name="Pinder M.I.M."/>
            <person name="Kourtchenko O."/>
            <person name="Robertson E.K."/>
            <person name="Larsson T."/>
            <person name="Maumus F."/>
            <person name="Osuna-Cruz C.M."/>
            <person name="Vancaester E."/>
            <person name="Stenow R."/>
            <person name="Vandepoele K."/>
            <person name="Ploug H."/>
            <person name="Bruchert V."/>
            <person name="Godhe A."/>
            <person name="Topel M."/>
        </authorList>
    </citation>
    <scope>NUCLEOTIDE SEQUENCE</scope>
    <source>
        <strain evidence="2">R05AC</strain>
    </source>
</reference>
<organism evidence="2 3">
    <name type="scientific">Skeletonema marinoi</name>
    <dbReference type="NCBI Taxonomy" id="267567"/>
    <lineage>
        <taxon>Eukaryota</taxon>
        <taxon>Sar</taxon>
        <taxon>Stramenopiles</taxon>
        <taxon>Ochrophyta</taxon>
        <taxon>Bacillariophyta</taxon>
        <taxon>Coscinodiscophyceae</taxon>
        <taxon>Thalassiosirophycidae</taxon>
        <taxon>Thalassiosirales</taxon>
        <taxon>Skeletonemataceae</taxon>
        <taxon>Skeletonema</taxon>
        <taxon>Skeletonema marinoi-dohrnii complex</taxon>
    </lineage>
</organism>
<dbReference type="CDD" id="cd00136">
    <property type="entry name" value="PDZ_canonical"/>
    <property type="match status" value="1"/>
</dbReference>
<dbReference type="EMBL" id="JATAAI010000015">
    <property type="protein sequence ID" value="KAK1740783.1"/>
    <property type="molecule type" value="Genomic_DNA"/>
</dbReference>
<evidence type="ECO:0000259" key="1">
    <source>
        <dbReference type="PROSITE" id="PS50106"/>
    </source>
</evidence>
<proteinExistence type="predicted"/>
<dbReference type="InterPro" id="IPR001478">
    <property type="entry name" value="PDZ"/>
</dbReference>
<feature type="domain" description="PDZ" evidence="1">
    <location>
        <begin position="1"/>
        <end position="86"/>
    </location>
</feature>
<dbReference type="InterPro" id="IPR036034">
    <property type="entry name" value="PDZ_sf"/>
</dbReference>
<dbReference type="PROSITE" id="PS50106">
    <property type="entry name" value="PDZ"/>
    <property type="match status" value="1"/>
</dbReference>
<comment type="caution">
    <text evidence="2">The sequence shown here is derived from an EMBL/GenBank/DDBJ whole genome shotgun (WGS) entry which is preliminary data.</text>
</comment>
<dbReference type="SMART" id="SM00228">
    <property type="entry name" value="PDZ"/>
    <property type="match status" value="1"/>
</dbReference>
<dbReference type="Gene3D" id="2.30.42.10">
    <property type="match status" value="1"/>
</dbReference>
<evidence type="ECO:0000313" key="3">
    <source>
        <dbReference type="Proteomes" id="UP001224775"/>
    </source>
</evidence>
<dbReference type="SUPFAM" id="SSF50156">
    <property type="entry name" value="PDZ domain-like"/>
    <property type="match status" value="1"/>
</dbReference>
<keyword evidence="3" id="KW-1185">Reference proteome</keyword>
<gene>
    <name evidence="2" type="ORF">QTG54_008878</name>
</gene>
<name>A0AAD8Y6Z6_9STRA</name>
<dbReference type="Proteomes" id="UP001224775">
    <property type="component" value="Unassembled WGS sequence"/>
</dbReference>
<evidence type="ECO:0000313" key="2">
    <source>
        <dbReference type="EMBL" id="KAK1740783.1"/>
    </source>
</evidence>
<dbReference type="Pfam" id="PF00595">
    <property type="entry name" value="PDZ"/>
    <property type="match status" value="1"/>
</dbReference>
<protein>
    <recommendedName>
        <fullName evidence="1">PDZ domain-containing protein</fullName>
    </recommendedName>
</protein>
<accession>A0AAD8Y6Z6</accession>
<dbReference type="AlphaFoldDB" id="A0AAD8Y6Z6"/>
<sequence>MDDNNYLTAHLTRPMGILFEENYDHGGAYIAEINEGSSAAADGSICRGDQLIAIEEKRVIGMDFDDIMQIVEASDINIKLTVFRGPAENLYGPSCASGERLDEYVPERGEEAAVQCSEAQRKVCTGRRGWAKSIFQREGRKLLWSKRKKVK</sequence>